<comment type="caution">
    <text evidence="10">The sequence shown here is derived from an EMBL/GenBank/DDBJ whole genome shotgun (WGS) entry which is preliminary data.</text>
</comment>
<dbReference type="AlphaFoldDB" id="A0A6B3W097"/>
<dbReference type="GO" id="GO:0022857">
    <property type="term" value="F:transmembrane transporter activity"/>
    <property type="evidence" value="ECO:0007669"/>
    <property type="project" value="InterPro"/>
</dbReference>
<dbReference type="Pfam" id="PF05977">
    <property type="entry name" value="MFS_3"/>
    <property type="match status" value="1"/>
</dbReference>
<dbReference type="EMBL" id="JACEIO010000052">
    <property type="protein sequence ID" value="MBA4538565.1"/>
    <property type="molecule type" value="Genomic_DNA"/>
</dbReference>
<keyword evidence="5 7" id="KW-1133">Transmembrane helix</keyword>
<evidence type="ECO:0000256" key="3">
    <source>
        <dbReference type="ARBA" id="ARBA00022475"/>
    </source>
</evidence>
<evidence type="ECO:0000313" key="9">
    <source>
        <dbReference type="EMBL" id="MBA4538565.1"/>
    </source>
</evidence>
<sequence>MTILEQQIEKQKNMQQKIVPWINLNFLFLWIGSIISNFGLQMYMVTIPLLIYHMSKSPLAMSTMRAVEFFPNILLGLIAGVFIDRFNRKKIMSVMTLIQLFFVGALLLLLWIDQLLIWHLFIIGFFLSAANFTFINTQHSIVPLIVEKNQLTEANAKLTLVYTVVNLIGPGIAGILLAVYSYKISFAIYFVCLFLMFFTVNLVRLDKNSVPKKEKSSVIKEIKEGLFELFGNKTLLIPTIVILIINFSASLIIGINIFYATEYLGASERQIGYILSISAVGGLISSLIVPKITKTIARGKIFVYSLLFDALGVFFLLISTSWWVMAIGLFIRLFGVTTMSIIYLTIRQELTPNHLLGRVTSSSSMLMRLAAPLGLFVSGIWAEYYSVKNIYIFSIAIVICLFVILSTHKIRHFK</sequence>
<comment type="subcellular location">
    <subcellularLocation>
        <location evidence="1">Cell membrane</location>
        <topology evidence="1">Multi-pass membrane protein</topology>
    </subcellularLocation>
</comment>
<feature type="transmembrane region" description="Helical" evidence="7">
    <location>
        <begin position="21"/>
        <end position="44"/>
    </location>
</feature>
<organism evidence="10 11">
    <name type="scientific">Bacillus aquiflavi</name>
    <dbReference type="NCBI Taxonomy" id="2672567"/>
    <lineage>
        <taxon>Bacteria</taxon>
        <taxon>Bacillati</taxon>
        <taxon>Bacillota</taxon>
        <taxon>Bacilli</taxon>
        <taxon>Bacillales</taxon>
        <taxon>Bacillaceae</taxon>
        <taxon>Bacillus</taxon>
    </lineage>
</organism>
<accession>A0A6B3W097</accession>
<reference evidence="9 12" key="2">
    <citation type="submission" date="2020-07" db="EMBL/GenBank/DDBJ databases">
        <authorList>
            <person name="Feng H."/>
        </authorList>
    </citation>
    <scope>NUCLEOTIDE SEQUENCE [LARGE SCALE GENOMIC DNA]</scope>
    <source>
        <strain evidence="9">S-12</strain>
        <strain evidence="12">s-12</strain>
    </source>
</reference>
<evidence type="ECO:0000256" key="5">
    <source>
        <dbReference type="ARBA" id="ARBA00022989"/>
    </source>
</evidence>
<evidence type="ECO:0000256" key="7">
    <source>
        <dbReference type="SAM" id="Phobius"/>
    </source>
</evidence>
<dbReference type="CDD" id="cd06173">
    <property type="entry name" value="MFS_MefA_like"/>
    <property type="match status" value="1"/>
</dbReference>
<feature type="transmembrane region" description="Helical" evidence="7">
    <location>
        <begin position="158"/>
        <end position="180"/>
    </location>
</feature>
<protein>
    <submittedName>
        <fullName evidence="10">MFS transporter</fullName>
    </submittedName>
</protein>
<keyword evidence="4 7" id="KW-0812">Transmembrane</keyword>
<keyword evidence="6 7" id="KW-0472">Membrane</keyword>
<name>A0A6B3W097_9BACI</name>
<dbReference type="PROSITE" id="PS50850">
    <property type="entry name" value="MFS"/>
    <property type="match status" value="1"/>
</dbReference>
<dbReference type="RefSeq" id="WP_163243325.1">
    <property type="nucleotide sequence ID" value="NZ_JAAIWN010000054.1"/>
</dbReference>
<feature type="domain" description="Major facilitator superfamily (MFS) profile" evidence="8">
    <location>
        <begin position="25"/>
        <end position="411"/>
    </location>
</feature>
<evidence type="ECO:0000256" key="1">
    <source>
        <dbReference type="ARBA" id="ARBA00004651"/>
    </source>
</evidence>
<feature type="transmembrane region" description="Helical" evidence="7">
    <location>
        <begin position="366"/>
        <end position="384"/>
    </location>
</feature>
<keyword evidence="3" id="KW-1003">Cell membrane</keyword>
<evidence type="ECO:0000259" key="8">
    <source>
        <dbReference type="PROSITE" id="PS50850"/>
    </source>
</evidence>
<dbReference type="PANTHER" id="PTHR23513:SF6">
    <property type="entry name" value="MAJOR FACILITATOR SUPERFAMILY ASSOCIATED DOMAIN-CONTAINING PROTEIN"/>
    <property type="match status" value="1"/>
</dbReference>
<dbReference type="Proteomes" id="UP000570010">
    <property type="component" value="Unassembled WGS sequence"/>
</dbReference>
<feature type="transmembrane region" description="Helical" evidence="7">
    <location>
        <begin position="235"/>
        <end position="259"/>
    </location>
</feature>
<dbReference type="Proteomes" id="UP000472971">
    <property type="component" value="Unassembled WGS sequence"/>
</dbReference>
<reference evidence="10 11" key="1">
    <citation type="submission" date="2020-02" db="EMBL/GenBank/DDBJ databases">
        <title>Bacillus aquiflavi sp. nov., isolated from yellow water of strong flavor Chinese baijiu in Yibin region of China.</title>
        <authorList>
            <person name="Xie J."/>
        </authorList>
    </citation>
    <scope>NUCLEOTIDE SEQUENCE [LARGE SCALE GENOMIC DNA]</scope>
    <source>
        <strain evidence="10 11">3H-10</strain>
    </source>
</reference>
<dbReference type="InterPro" id="IPR010290">
    <property type="entry name" value="TM_effector"/>
</dbReference>
<keyword evidence="11" id="KW-1185">Reference proteome</keyword>
<feature type="transmembrane region" description="Helical" evidence="7">
    <location>
        <begin position="324"/>
        <end position="346"/>
    </location>
</feature>
<evidence type="ECO:0000313" key="10">
    <source>
        <dbReference type="EMBL" id="NEY82928.1"/>
    </source>
</evidence>
<feature type="transmembrane region" description="Helical" evidence="7">
    <location>
        <begin position="64"/>
        <end position="82"/>
    </location>
</feature>
<feature type="transmembrane region" description="Helical" evidence="7">
    <location>
        <begin position="301"/>
        <end position="318"/>
    </location>
</feature>
<dbReference type="SUPFAM" id="SSF103473">
    <property type="entry name" value="MFS general substrate transporter"/>
    <property type="match status" value="1"/>
</dbReference>
<gene>
    <name evidence="10" type="ORF">G4D64_15830</name>
    <name evidence="9" type="ORF">H1Z61_15870</name>
</gene>
<feature type="transmembrane region" description="Helical" evidence="7">
    <location>
        <begin position="271"/>
        <end position="289"/>
    </location>
</feature>
<feature type="transmembrane region" description="Helical" evidence="7">
    <location>
        <begin position="118"/>
        <end position="137"/>
    </location>
</feature>
<evidence type="ECO:0000256" key="4">
    <source>
        <dbReference type="ARBA" id="ARBA00022692"/>
    </source>
</evidence>
<dbReference type="GO" id="GO:0005886">
    <property type="term" value="C:plasma membrane"/>
    <property type="evidence" value="ECO:0007669"/>
    <property type="project" value="UniProtKB-SubCell"/>
</dbReference>
<dbReference type="EMBL" id="JAAIWN010000054">
    <property type="protein sequence ID" value="NEY82928.1"/>
    <property type="molecule type" value="Genomic_DNA"/>
</dbReference>
<dbReference type="PANTHER" id="PTHR23513">
    <property type="entry name" value="INTEGRAL MEMBRANE EFFLUX PROTEIN-RELATED"/>
    <property type="match status" value="1"/>
</dbReference>
<dbReference type="Gene3D" id="1.20.1250.20">
    <property type="entry name" value="MFS general substrate transporter like domains"/>
    <property type="match status" value="1"/>
</dbReference>
<proteinExistence type="predicted"/>
<evidence type="ECO:0000313" key="12">
    <source>
        <dbReference type="Proteomes" id="UP000570010"/>
    </source>
</evidence>
<dbReference type="InterPro" id="IPR020846">
    <property type="entry name" value="MFS_dom"/>
</dbReference>
<feature type="transmembrane region" description="Helical" evidence="7">
    <location>
        <begin position="390"/>
        <end position="408"/>
    </location>
</feature>
<keyword evidence="2" id="KW-0813">Transport</keyword>
<evidence type="ECO:0000313" key="11">
    <source>
        <dbReference type="Proteomes" id="UP000472971"/>
    </source>
</evidence>
<evidence type="ECO:0000256" key="2">
    <source>
        <dbReference type="ARBA" id="ARBA00022448"/>
    </source>
</evidence>
<feature type="transmembrane region" description="Helical" evidence="7">
    <location>
        <begin position="94"/>
        <end position="112"/>
    </location>
</feature>
<dbReference type="InterPro" id="IPR036259">
    <property type="entry name" value="MFS_trans_sf"/>
</dbReference>
<evidence type="ECO:0000256" key="6">
    <source>
        <dbReference type="ARBA" id="ARBA00023136"/>
    </source>
</evidence>
<feature type="transmembrane region" description="Helical" evidence="7">
    <location>
        <begin position="186"/>
        <end position="205"/>
    </location>
</feature>